<dbReference type="InterPro" id="IPR029063">
    <property type="entry name" value="SAM-dependent_MTases_sf"/>
</dbReference>
<keyword evidence="2" id="KW-1185">Reference proteome</keyword>
<gene>
    <name evidence="1" type="ORF">DFP90_103141</name>
</gene>
<evidence type="ECO:0000313" key="2">
    <source>
        <dbReference type="Proteomes" id="UP000256845"/>
    </source>
</evidence>
<proteinExistence type="predicted"/>
<dbReference type="OrthoDB" id="9795498at2"/>
<keyword evidence="1" id="KW-0808">Transferase</keyword>
<dbReference type="Pfam" id="PF13578">
    <property type="entry name" value="Methyltransf_24"/>
    <property type="match status" value="1"/>
</dbReference>
<dbReference type="EMBL" id="QRDW01000003">
    <property type="protein sequence ID" value="RED51341.1"/>
    <property type="molecule type" value="Genomic_DNA"/>
</dbReference>
<accession>A0A3D9HPV1</accession>
<dbReference type="Proteomes" id="UP000256845">
    <property type="component" value="Unassembled WGS sequence"/>
</dbReference>
<dbReference type="RefSeq" id="WP_115936239.1">
    <property type="nucleotide sequence ID" value="NZ_QRDW01000003.1"/>
</dbReference>
<sequence length="284" mass="31880">MSFSKKWRRMKLGLKTVLGWSKQGYFIPYRYAASDLQAGHRPVYRSVAEICRAAEDRFQGHLDALSEYADDLNGFHGTKPPAPRFEQDWFPRLDGAMAYALVRRFKPGRIIEVGSGHSTRFMARALADEGLATEITAIDPAPRADIRALPGVAIINKPVQQVDLSIFDQLGAGDVLFIDSSHILMPGTDVDLLFNHVMPSLPDGVLVHIHDITLPDDYPVLWDWRNYNEQQGVVPMITGGGYDLEWSSHYVASRMKDAVGQSVASSLHKPDSAYETSIWLRKRR</sequence>
<comment type="caution">
    <text evidence="1">The sequence shown here is derived from an EMBL/GenBank/DDBJ whole genome shotgun (WGS) entry which is preliminary data.</text>
</comment>
<dbReference type="Gene3D" id="3.40.50.150">
    <property type="entry name" value="Vaccinia Virus protein VP39"/>
    <property type="match status" value="1"/>
</dbReference>
<dbReference type="SUPFAM" id="SSF53335">
    <property type="entry name" value="S-adenosyl-L-methionine-dependent methyltransferases"/>
    <property type="match status" value="1"/>
</dbReference>
<dbReference type="AlphaFoldDB" id="A0A3D9HPV1"/>
<name>A0A3D9HPV1_9PROT</name>
<keyword evidence="1" id="KW-0489">Methyltransferase</keyword>
<dbReference type="GO" id="GO:0032259">
    <property type="term" value="P:methylation"/>
    <property type="evidence" value="ECO:0007669"/>
    <property type="project" value="UniProtKB-KW"/>
</dbReference>
<organism evidence="1 2">
    <name type="scientific">Aestuariispira insulae</name>
    <dbReference type="NCBI Taxonomy" id="1461337"/>
    <lineage>
        <taxon>Bacteria</taxon>
        <taxon>Pseudomonadati</taxon>
        <taxon>Pseudomonadota</taxon>
        <taxon>Alphaproteobacteria</taxon>
        <taxon>Rhodospirillales</taxon>
        <taxon>Kiloniellaceae</taxon>
        <taxon>Aestuariispira</taxon>
    </lineage>
</organism>
<reference evidence="1 2" key="1">
    <citation type="submission" date="2018-07" db="EMBL/GenBank/DDBJ databases">
        <title>Genomic Encyclopedia of Type Strains, Phase III (KMG-III): the genomes of soil and plant-associated and newly described type strains.</title>
        <authorList>
            <person name="Whitman W."/>
        </authorList>
    </citation>
    <scope>NUCLEOTIDE SEQUENCE [LARGE SCALE GENOMIC DNA]</scope>
    <source>
        <strain evidence="1 2">CECT 8488</strain>
    </source>
</reference>
<dbReference type="GO" id="GO:0008168">
    <property type="term" value="F:methyltransferase activity"/>
    <property type="evidence" value="ECO:0007669"/>
    <property type="project" value="UniProtKB-KW"/>
</dbReference>
<evidence type="ECO:0000313" key="1">
    <source>
        <dbReference type="EMBL" id="RED51341.1"/>
    </source>
</evidence>
<protein>
    <submittedName>
        <fullName evidence="1">Methyltransferase family protein</fullName>
    </submittedName>
</protein>